<dbReference type="Pfam" id="PF24598">
    <property type="entry name" value="DOP1_C"/>
    <property type="match status" value="1"/>
</dbReference>
<dbReference type="PANTHER" id="PTHR14042">
    <property type="entry name" value="DOPEY-RELATED"/>
    <property type="match status" value="1"/>
</dbReference>
<feature type="domain" description="DOP1-like C-terminal" evidence="1">
    <location>
        <begin position="45"/>
        <end position="411"/>
    </location>
</feature>
<organism evidence="2 3">
    <name type="scientific">Gymnopus androsaceus JB14</name>
    <dbReference type="NCBI Taxonomy" id="1447944"/>
    <lineage>
        <taxon>Eukaryota</taxon>
        <taxon>Fungi</taxon>
        <taxon>Dikarya</taxon>
        <taxon>Basidiomycota</taxon>
        <taxon>Agaricomycotina</taxon>
        <taxon>Agaricomycetes</taxon>
        <taxon>Agaricomycetidae</taxon>
        <taxon>Agaricales</taxon>
        <taxon>Marasmiineae</taxon>
        <taxon>Omphalotaceae</taxon>
        <taxon>Gymnopus</taxon>
    </lineage>
</organism>
<dbReference type="InterPro" id="IPR040314">
    <property type="entry name" value="DOP1"/>
</dbReference>
<dbReference type="OrthoDB" id="297643at2759"/>
<evidence type="ECO:0000313" key="3">
    <source>
        <dbReference type="Proteomes" id="UP000799118"/>
    </source>
</evidence>
<dbReference type="GO" id="GO:0005829">
    <property type="term" value="C:cytosol"/>
    <property type="evidence" value="ECO:0007669"/>
    <property type="project" value="GOC"/>
</dbReference>
<keyword evidence="3" id="KW-1185">Reference proteome</keyword>
<dbReference type="AlphaFoldDB" id="A0A6A4HWI0"/>
<dbReference type="EMBL" id="ML769438">
    <property type="protein sequence ID" value="KAE9402080.1"/>
    <property type="molecule type" value="Genomic_DNA"/>
</dbReference>
<accession>A0A6A4HWI0</accession>
<dbReference type="PANTHER" id="PTHR14042:SF24">
    <property type="entry name" value="PROTEIN DOPEY-1 HOMOLOG"/>
    <property type="match status" value="1"/>
</dbReference>
<evidence type="ECO:0000259" key="1">
    <source>
        <dbReference type="Pfam" id="PF24598"/>
    </source>
</evidence>
<sequence length="422" mass="47559">MLLLSAQNFVHMICDSLSLRLSPPSEKKKQATNPDLTDVVLFKLLEQYLERLKGPLALQVWERFLQLAKEIAGSTRDFKPQTFPTLRKDIVVKLLDSCVGYVGQTYGSGSWIRHAKVDEKLNTSSVTLVSDTLKPGATNKVVMQINEFIATVALPDVRWILTDNDKVSSACANIVYYITGPSLKGKSKPMEVEAIIVTMVYEMSRMPSAFKTWRFPVTELLNDNRLFNGASDAAEVWKPIIKTIFDTDKTAIPELLNKISTTPSANIFTNREYKMLLHSLNLRRLSFVLLTGDKNHYLTILPSIREKLVNVLCNVTAPIVQSEVYLCIRVLLCRPSPRNLTSFWPVLLTELASPSRALLCSSLIFFVLQYHIFEQIMLNLPSDGSEDLPLVLAACKCLDPLIAIQTKGFRNHYAYIDCIQIL</sequence>
<gene>
    <name evidence="2" type="ORF">BT96DRAFT_1088416</name>
</gene>
<dbReference type="InterPro" id="IPR056457">
    <property type="entry name" value="DOP1_C"/>
</dbReference>
<dbReference type="GO" id="GO:0005802">
    <property type="term" value="C:trans-Golgi network"/>
    <property type="evidence" value="ECO:0007669"/>
    <property type="project" value="TreeGrafter"/>
</dbReference>
<evidence type="ECO:0000313" key="2">
    <source>
        <dbReference type="EMBL" id="KAE9402080.1"/>
    </source>
</evidence>
<dbReference type="GO" id="GO:0005768">
    <property type="term" value="C:endosome"/>
    <property type="evidence" value="ECO:0007669"/>
    <property type="project" value="TreeGrafter"/>
</dbReference>
<dbReference type="Proteomes" id="UP000799118">
    <property type="component" value="Unassembled WGS sequence"/>
</dbReference>
<reference evidence="2" key="1">
    <citation type="journal article" date="2019" name="Environ. Microbiol.">
        <title>Fungal ecological strategies reflected in gene transcription - a case study of two litter decomposers.</title>
        <authorList>
            <person name="Barbi F."/>
            <person name="Kohler A."/>
            <person name="Barry K."/>
            <person name="Baskaran P."/>
            <person name="Daum C."/>
            <person name="Fauchery L."/>
            <person name="Ihrmark K."/>
            <person name="Kuo A."/>
            <person name="LaButti K."/>
            <person name="Lipzen A."/>
            <person name="Morin E."/>
            <person name="Grigoriev I.V."/>
            <person name="Henrissat B."/>
            <person name="Lindahl B."/>
            <person name="Martin F."/>
        </authorList>
    </citation>
    <scope>NUCLEOTIDE SEQUENCE</scope>
    <source>
        <strain evidence="2">JB14</strain>
    </source>
</reference>
<dbReference type="GO" id="GO:0006895">
    <property type="term" value="P:Golgi to endosome transport"/>
    <property type="evidence" value="ECO:0007669"/>
    <property type="project" value="InterPro"/>
</dbReference>
<name>A0A6A4HWI0_9AGAR</name>
<protein>
    <recommendedName>
        <fullName evidence="1">DOP1-like C-terminal domain-containing protein</fullName>
    </recommendedName>
</protein>
<proteinExistence type="predicted"/>